<protein>
    <submittedName>
        <fullName evidence="2">Uncharacterized protein</fullName>
    </submittedName>
</protein>
<feature type="non-terminal residue" evidence="2">
    <location>
        <position position="1"/>
    </location>
</feature>
<proteinExistence type="predicted"/>
<sequence>ADTDLEVDSPWAKSVLDIHPNQQTRDLISSICSQKVEPEGPEVESSLPMVANAPELLSTHTNLNSDLEVQLLNEAIRKKEEMKSRRNAVEKEVSEILPKESSAVLSMASIFGPGNLEDHLLPPETEHIPNVDQSQSPGPDQKLAAGTAWLVVEQLYLMFYDSCGRRSRSAAANR</sequence>
<organism evidence="2 3">
    <name type="scientific">Beta vulgaris subsp. vulgaris</name>
    <name type="common">Beet</name>
    <dbReference type="NCBI Taxonomy" id="3555"/>
    <lineage>
        <taxon>Eukaryota</taxon>
        <taxon>Viridiplantae</taxon>
        <taxon>Streptophyta</taxon>
        <taxon>Embryophyta</taxon>
        <taxon>Tracheophyta</taxon>
        <taxon>Spermatophyta</taxon>
        <taxon>Magnoliopsida</taxon>
        <taxon>eudicotyledons</taxon>
        <taxon>Gunneridae</taxon>
        <taxon>Pentapetalae</taxon>
        <taxon>Caryophyllales</taxon>
        <taxon>Chenopodiaceae</taxon>
        <taxon>Betoideae</taxon>
        <taxon>Beta</taxon>
    </lineage>
</organism>
<evidence type="ECO:0000313" key="2">
    <source>
        <dbReference type="EMBL" id="KMS94537.1"/>
    </source>
</evidence>
<reference evidence="2 3" key="1">
    <citation type="journal article" date="2014" name="Nature">
        <title>The genome of the recently domesticated crop plant sugar beet (Beta vulgaris).</title>
        <authorList>
            <person name="Dohm J.C."/>
            <person name="Minoche A.E."/>
            <person name="Holtgrawe D."/>
            <person name="Capella-Gutierrez S."/>
            <person name="Zakrzewski F."/>
            <person name="Tafer H."/>
            <person name="Rupp O."/>
            <person name="Sorensen T.R."/>
            <person name="Stracke R."/>
            <person name="Reinhardt R."/>
            <person name="Goesmann A."/>
            <person name="Kraft T."/>
            <person name="Schulz B."/>
            <person name="Stadler P.F."/>
            <person name="Schmidt T."/>
            <person name="Gabaldon T."/>
            <person name="Lehrach H."/>
            <person name="Weisshaar B."/>
            <person name="Himmelbauer H."/>
        </authorList>
    </citation>
    <scope>NUCLEOTIDE SEQUENCE [LARGE SCALE GENOMIC DNA]</scope>
    <source>
        <tissue evidence="2">Taproot</tissue>
    </source>
</reference>
<dbReference type="EMBL" id="KQ092678">
    <property type="protein sequence ID" value="KMS94537.1"/>
    <property type="molecule type" value="Genomic_DNA"/>
</dbReference>
<keyword evidence="3" id="KW-1185">Reference proteome</keyword>
<name>A0A0J8B3X3_BETVV</name>
<gene>
    <name evidence="2" type="ORF">BVRB_020420</name>
</gene>
<dbReference type="Gramene" id="KMS94537">
    <property type="protein sequence ID" value="KMS94537"/>
    <property type="gene ID" value="BVRB_020420"/>
</dbReference>
<evidence type="ECO:0000256" key="1">
    <source>
        <dbReference type="SAM" id="MobiDB-lite"/>
    </source>
</evidence>
<evidence type="ECO:0000313" key="3">
    <source>
        <dbReference type="Proteomes" id="UP000035740"/>
    </source>
</evidence>
<feature type="region of interest" description="Disordered" evidence="1">
    <location>
        <begin position="123"/>
        <end position="142"/>
    </location>
</feature>
<dbReference type="Proteomes" id="UP000035740">
    <property type="component" value="Unassembled WGS sequence"/>
</dbReference>
<dbReference type="AlphaFoldDB" id="A0A0J8B3X3"/>
<accession>A0A0J8B3X3</accession>